<feature type="transmembrane region" description="Helical" evidence="7">
    <location>
        <begin position="145"/>
        <end position="166"/>
    </location>
</feature>
<keyword evidence="4 7" id="KW-0812">Transmembrane</keyword>
<evidence type="ECO:0000256" key="7">
    <source>
        <dbReference type="RuleBase" id="RU004914"/>
    </source>
</evidence>
<dbReference type="OrthoDB" id="2126698at2759"/>
<dbReference type="KEGG" id="egr:104425317"/>
<dbReference type="Pfam" id="PF01554">
    <property type="entry name" value="MatE"/>
    <property type="match status" value="2"/>
</dbReference>
<reference evidence="8" key="1">
    <citation type="submission" date="2013-07" db="EMBL/GenBank/DDBJ databases">
        <title>The genome of Eucalyptus grandis.</title>
        <authorList>
            <person name="Schmutz J."/>
            <person name="Hayes R."/>
            <person name="Myburg A."/>
            <person name="Tuskan G."/>
            <person name="Grattapaglia D."/>
            <person name="Rokhsar D.S."/>
        </authorList>
    </citation>
    <scope>NUCLEOTIDE SEQUENCE</scope>
    <source>
        <tissue evidence="8">Leaf extractions</tissue>
    </source>
</reference>
<gene>
    <name evidence="8" type="ORF">EUGRSUZ_K01550</name>
</gene>
<dbReference type="GO" id="GO:0015297">
    <property type="term" value="F:antiporter activity"/>
    <property type="evidence" value="ECO:0007669"/>
    <property type="project" value="InterPro"/>
</dbReference>
<feature type="transmembrane region" description="Helical" evidence="7">
    <location>
        <begin position="279"/>
        <end position="302"/>
    </location>
</feature>
<feature type="transmembrane region" description="Helical" evidence="7">
    <location>
        <begin position="323"/>
        <end position="347"/>
    </location>
</feature>
<accession>A0A059A1Z2</accession>
<feature type="transmembrane region" description="Helical" evidence="7">
    <location>
        <begin position="25"/>
        <end position="47"/>
    </location>
</feature>
<feature type="transmembrane region" description="Helical" evidence="7">
    <location>
        <begin position="108"/>
        <end position="133"/>
    </location>
</feature>
<dbReference type="GO" id="GO:0042910">
    <property type="term" value="F:xenobiotic transmembrane transporter activity"/>
    <property type="evidence" value="ECO:0007669"/>
    <property type="project" value="InterPro"/>
</dbReference>
<name>A0A059A1Z2_EUCGR</name>
<dbReference type="GO" id="GO:1990961">
    <property type="term" value="P:xenobiotic detoxification by transmembrane export across the plasma membrane"/>
    <property type="evidence" value="ECO:0007669"/>
    <property type="project" value="InterPro"/>
</dbReference>
<protein>
    <recommendedName>
        <fullName evidence="7">Protein DETOXIFICATION</fullName>
    </recommendedName>
    <alternativeName>
        <fullName evidence="7">Multidrug and toxic compound extrusion protein</fullName>
    </alternativeName>
</protein>
<feature type="transmembrane region" description="Helical" evidence="7">
    <location>
        <begin position="59"/>
        <end position="80"/>
    </location>
</feature>
<dbReference type="OMA" id="INIFRFG"/>
<dbReference type="eggNOG" id="KOG1347">
    <property type="taxonomic scope" value="Eukaryota"/>
</dbReference>
<sequence length="479" mass="52534">MDDGMEQKLSETSNLKWRIWNETRLVWKIILPSILARVSMYGIPVVTQIYIGHISELDLAAYGLIQSVLLLFVNGVLLGMSSATETLCGQAFGAGQYHMMGIYLQRSWIIDFVTATIFLPLFIFVTPLFQLLGEDEDVAVAAGEISLWFIPYIYSTVFSLTIQMYLQAQMKNLIIGWLCCGSFVLHLLLSWIMVSVLELGVPGAMIALNISIWSIVIGGFIYVFGGWCPQTWTGFTKAAFVDLIPVIKLSISSGVMLCLELWYSAILVLLAGYMQNATVAIAAFSLCVSINAWEFMISLGFLTGACVRVSNELGRGNAKAAIFSFKVIVSNSLAIGILFWALFLAFGDKISRLFTSNEEVAEAVSSLSIFLAFSFLLNSIQPVLIGVAIGAGLQGVVAIVNVCCYYIIGIPIGVLLGYVADLGIKGLWVGLLCGILAQTLVLSFLTWRTNWEEQVNRASKHLDQWLLEPEEPTESTGLA</sequence>
<comment type="similarity">
    <text evidence="2 7">Belongs to the multi antimicrobial extrusion (MATE) (TC 2.A.66.1) family.</text>
</comment>
<keyword evidence="6 7" id="KW-0472">Membrane</keyword>
<dbReference type="AlphaFoldDB" id="A0A059A1Z2"/>
<dbReference type="PANTHER" id="PTHR11206">
    <property type="entry name" value="MULTIDRUG RESISTANCE PROTEIN"/>
    <property type="match status" value="1"/>
</dbReference>
<dbReference type="InParanoid" id="A0A059A1Z2"/>
<proteinExistence type="inferred from homology"/>
<dbReference type="InterPro" id="IPR002528">
    <property type="entry name" value="MATE_fam"/>
</dbReference>
<evidence type="ECO:0000256" key="2">
    <source>
        <dbReference type="ARBA" id="ARBA00010199"/>
    </source>
</evidence>
<feature type="transmembrane region" description="Helical" evidence="7">
    <location>
        <begin position="206"/>
        <end position="228"/>
    </location>
</feature>
<feature type="transmembrane region" description="Helical" evidence="7">
    <location>
        <begin position="426"/>
        <end position="447"/>
    </location>
</feature>
<evidence type="ECO:0000256" key="1">
    <source>
        <dbReference type="ARBA" id="ARBA00004141"/>
    </source>
</evidence>
<keyword evidence="3" id="KW-0813">Transport</keyword>
<comment type="subcellular location">
    <subcellularLocation>
        <location evidence="1">Membrane</location>
        <topology evidence="1">Multi-pass membrane protein</topology>
    </subcellularLocation>
</comment>
<dbReference type="InterPro" id="IPR045069">
    <property type="entry name" value="MATE_euk"/>
</dbReference>
<feature type="transmembrane region" description="Helical" evidence="7">
    <location>
        <begin position="249"/>
        <end position="273"/>
    </location>
</feature>
<feature type="transmembrane region" description="Helical" evidence="7">
    <location>
        <begin position="173"/>
        <end position="194"/>
    </location>
</feature>
<evidence type="ECO:0000256" key="6">
    <source>
        <dbReference type="ARBA" id="ARBA00023136"/>
    </source>
</evidence>
<evidence type="ECO:0000256" key="3">
    <source>
        <dbReference type="ARBA" id="ARBA00022448"/>
    </source>
</evidence>
<evidence type="ECO:0000256" key="5">
    <source>
        <dbReference type="ARBA" id="ARBA00022989"/>
    </source>
</evidence>
<feature type="transmembrane region" description="Helical" evidence="7">
    <location>
        <begin position="396"/>
        <end position="420"/>
    </location>
</feature>
<dbReference type="EMBL" id="KK198763">
    <property type="protein sequence ID" value="KCW47813.1"/>
    <property type="molecule type" value="Genomic_DNA"/>
</dbReference>
<dbReference type="GO" id="GO:0022857">
    <property type="term" value="F:transmembrane transporter activity"/>
    <property type="evidence" value="ECO:0000318"/>
    <property type="project" value="GO_Central"/>
</dbReference>
<feature type="transmembrane region" description="Helical" evidence="7">
    <location>
        <begin position="367"/>
        <end position="389"/>
    </location>
</feature>
<dbReference type="CDD" id="cd13132">
    <property type="entry name" value="MATE_eukaryotic"/>
    <property type="match status" value="1"/>
</dbReference>
<evidence type="ECO:0000256" key="4">
    <source>
        <dbReference type="ARBA" id="ARBA00022692"/>
    </source>
</evidence>
<dbReference type="Gramene" id="KCW47813">
    <property type="protein sequence ID" value="KCW47813"/>
    <property type="gene ID" value="EUGRSUZ_K01550"/>
</dbReference>
<keyword evidence="5 7" id="KW-1133">Transmembrane helix</keyword>
<dbReference type="NCBIfam" id="TIGR00797">
    <property type="entry name" value="matE"/>
    <property type="match status" value="1"/>
</dbReference>
<organism evidence="8">
    <name type="scientific">Eucalyptus grandis</name>
    <name type="common">Flooded gum</name>
    <dbReference type="NCBI Taxonomy" id="71139"/>
    <lineage>
        <taxon>Eukaryota</taxon>
        <taxon>Viridiplantae</taxon>
        <taxon>Streptophyta</taxon>
        <taxon>Embryophyta</taxon>
        <taxon>Tracheophyta</taxon>
        <taxon>Spermatophyta</taxon>
        <taxon>Magnoliopsida</taxon>
        <taxon>eudicotyledons</taxon>
        <taxon>Gunneridae</taxon>
        <taxon>Pentapetalae</taxon>
        <taxon>rosids</taxon>
        <taxon>malvids</taxon>
        <taxon>Myrtales</taxon>
        <taxon>Myrtaceae</taxon>
        <taxon>Myrtoideae</taxon>
        <taxon>Eucalypteae</taxon>
        <taxon>Eucalyptus</taxon>
    </lineage>
</organism>
<dbReference type="GO" id="GO:0016020">
    <property type="term" value="C:membrane"/>
    <property type="evidence" value="ECO:0000318"/>
    <property type="project" value="GO_Central"/>
</dbReference>
<evidence type="ECO:0000313" key="8">
    <source>
        <dbReference type="EMBL" id="KCW47813.1"/>
    </source>
</evidence>